<protein>
    <submittedName>
        <fullName evidence="4">Phospholipid/cholesterol/gamma-HCH transport system substrate-binding protein</fullName>
    </submittedName>
</protein>
<dbReference type="PANTHER" id="PTHR33371:SF16">
    <property type="entry name" value="MCE-FAMILY PROTEIN MCE3F"/>
    <property type="match status" value="1"/>
</dbReference>
<feature type="compositionally biased region" description="Polar residues" evidence="1">
    <location>
        <begin position="350"/>
        <end position="359"/>
    </location>
</feature>
<comment type="caution">
    <text evidence="4">The sequence shown here is derived from an EMBL/GenBank/DDBJ whole genome shotgun (WGS) entry which is preliminary data.</text>
</comment>
<feature type="compositionally biased region" description="Basic and acidic residues" evidence="1">
    <location>
        <begin position="322"/>
        <end position="333"/>
    </location>
</feature>
<accession>A0A7W7CAG7</accession>
<dbReference type="EMBL" id="JACHMH010000001">
    <property type="protein sequence ID" value="MBB4677531.1"/>
    <property type="molecule type" value="Genomic_DNA"/>
</dbReference>
<dbReference type="NCBIfam" id="TIGR00996">
    <property type="entry name" value="Mtu_fam_mce"/>
    <property type="match status" value="1"/>
</dbReference>
<gene>
    <name evidence="4" type="ORF">HNR67_003649</name>
</gene>
<dbReference type="Pfam" id="PF11887">
    <property type="entry name" value="Mce4_CUP1"/>
    <property type="match status" value="1"/>
</dbReference>
<dbReference type="PANTHER" id="PTHR33371">
    <property type="entry name" value="INTERMEMBRANE PHOSPHOLIPID TRANSPORT SYSTEM BINDING PROTEIN MLAD-RELATED"/>
    <property type="match status" value="1"/>
</dbReference>
<dbReference type="InterPro" id="IPR003399">
    <property type="entry name" value="Mce/MlaD"/>
</dbReference>
<organism evidence="4 5">
    <name type="scientific">Crossiella cryophila</name>
    <dbReference type="NCBI Taxonomy" id="43355"/>
    <lineage>
        <taxon>Bacteria</taxon>
        <taxon>Bacillati</taxon>
        <taxon>Actinomycetota</taxon>
        <taxon>Actinomycetes</taxon>
        <taxon>Pseudonocardiales</taxon>
        <taxon>Pseudonocardiaceae</taxon>
        <taxon>Crossiella</taxon>
    </lineage>
</organism>
<evidence type="ECO:0000313" key="5">
    <source>
        <dbReference type="Proteomes" id="UP000533598"/>
    </source>
</evidence>
<evidence type="ECO:0000256" key="1">
    <source>
        <dbReference type="SAM" id="MobiDB-lite"/>
    </source>
</evidence>
<dbReference type="InterPro" id="IPR005693">
    <property type="entry name" value="Mce"/>
</dbReference>
<feature type="domain" description="Mammalian cell entry C-terminal" evidence="3">
    <location>
        <begin position="117"/>
        <end position="306"/>
    </location>
</feature>
<dbReference type="GO" id="GO:0005576">
    <property type="term" value="C:extracellular region"/>
    <property type="evidence" value="ECO:0007669"/>
    <property type="project" value="TreeGrafter"/>
</dbReference>
<evidence type="ECO:0000259" key="2">
    <source>
        <dbReference type="Pfam" id="PF02470"/>
    </source>
</evidence>
<dbReference type="AlphaFoldDB" id="A0A7W7CAG7"/>
<dbReference type="Proteomes" id="UP000533598">
    <property type="component" value="Unassembled WGS sequence"/>
</dbReference>
<proteinExistence type="predicted"/>
<feature type="compositionally biased region" description="Low complexity" evidence="1">
    <location>
        <begin position="378"/>
        <end position="405"/>
    </location>
</feature>
<reference evidence="4 5" key="1">
    <citation type="submission" date="2020-08" db="EMBL/GenBank/DDBJ databases">
        <title>Sequencing the genomes of 1000 actinobacteria strains.</title>
        <authorList>
            <person name="Klenk H.-P."/>
        </authorList>
    </citation>
    <scope>NUCLEOTIDE SEQUENCE [LARGE SCALE GENOMIC DNA]</scope>
    <source>
        <strain evidence="4 5">DSM 44230</strain>
    </source>
</reference>
<sequence>MIIRIGLFLAIAAIGLSYVGARYAGLDRLFGTRGYLVTLQLADSGGIFTNAEVTYRGVAVGRVGQLHLTERGLEVELDIEHSAPRIPADTEAVVATRSAVGEQYVDLRPKHTGGPYLAEGSVIEQQRTTIPAEVSSVLADAHRLVKSVPVDSLRTVVGELNTAFADAGPDLQRLLDSADSLTRTAIQHLPQTKELLANARTVLGTQEEQSRQIVDYSRSLRELAEQLRRSDPDLRVLAKEVPEVAARTDDLLRRSGTGLSVLLANLLTTSRITSARTAGLEQLLVAFPIITATSPTASGDGTGHLGLVLNFFDPFSCTKGYEGTKQRAGKETTDAPLNNKAYCAEPPNSPTGVRGSQNAPFGGRPTASPPAKQQQADPRLPGPLGLLGPQPGPRTLGQLLGLEGR</sequence>
<dbReference type="InterPro" id="IPR052336">
    <property type="entry name" value="MlaD_Phospholipid_Transporter"/>
</dbReference>
<feature type="domain" description="Mce/MlaD" evidence="2">
    <location>
        <begin position="33"/>
        <end position="109"/>
    </location>
</feature>
<keyword evidence="5" id="KW-1185">Reference proteome</keyword>
<dbReference type="InterPro" id="IPR024516">
    <property type="entry name" value="Mce_C"/>
</dbReference>
<feature type="region of interest" description="Disordered" evidence="1">
    <location>
        <begin position="322"/>
        <end position="405"/>
    </location>
</feature>
<evidence type="ECO:0000259" key="3">
    <source>
        <dbReference type="Pfam" id="PF11887"/>
    </source>
</evidence>
<evidence type="ECO:0000313" key="4">
    <source>
        <dbReference type="EMBL" id="MBB4677531.1"/>
    </source>
</evidence>
<dbReference type="Pfam" id="PF02470">
    <property type="entry name" value="MlaD"/>
    <property type="match status" value="1"/>
</dbReference>
<name>A0A7W7CAG7_9PSEU</name>